<keyword evidence="1" id="KW-0812">Transmembrane</keyword>
<organism evidence="3 4">
    <name type="scientific">Schleiferilactobacillus harbinensis</name>
    <dbReference type="NCBI Taxonomy" id="304207"/>
    <lineage>
        <taxon>Bacteria</taxon>
        <taxon>Bacillati</taxon>
        <taxon>Bacillota</taxon>
        <taxon>Bacilli</taxon>
        <taxon>Lactobacillales</taxon>
        <taxon>Lactobacillaceae</taxon>
        <taxon>Schleiferilactobacillus</taxon>
    </lineage>
</organism>
<keyword evidence="5" id="KW-1185">Reference proteome</keyword>
<feature type="transmembrane region" description="Helical" evidence="1">
    <location>
        <begin position="93"/>
        <end position="112"/>
    </location>
</feature>
<dbReference type="EMBL" id="JAQSGK010000003">
    <property type="protein sequence ID" value="MEE6714684.1"/>
    <property type="molecule type" value="Genomic_DNA"/>
</dbReference>
<dbReference type="Proteomes" id="UP001330016">
    <property type="component" value="Unassembled WGS sequence"/>
</dbReference>
<gene>
    <name evidence="3" type="ORF">D1010_16025</name>
    <name evidence="2" type="ORF">PS435_02325</name>
</gene>
<dbReference type="InterPro" id="IPR021560">
    <property type="entry name" value="DUF3021"/>
</dbReference>
<evidence type="ECO:0000313" key="2">
    <source>
        <dbReference type="EMBL" id="MEE6714684.1"/>
    </source>
</evidence>
<accession>A0A510TWL5</accession>
<dbReference type="AlphaFoldDB" id="A0A510TWL5"/>
<dbReference type="Pfam" id="PF11457">
    <property type="entry name" value="DUF3021"/>
    <property type="match status" value="1"/>
</dbReference>
<feature type="transmembrane region" description="Helical" evidence="1">
    <location>
        <begin position="12"/>
        <end position="32"/>
    </location>
</feature>
<feature type="transmembrane region" description="Helical" evidence="1">
    <location>
        <begin position="62"/>
        <end position="81"/>
    </location>
</feature>
<keyword evidence="1" id="KW-1133">Transmembrane helix</keyword>
<protein>
    <submittedName>
        <fullName evidence="2">DUF3021 domain-containing protein</fullName>
    </submittedName>
    <submittedName>
        <fullName evidence="3">DUF3021 family protein</fullName>
    </submittedName>
</protein>
<proteinExistence type="predicted"/>
<feature type="transmembrane region" description="Helical" evidence="1">
    <location>
        <begin position="38"/>
        <end position="55"/>
    </location>
</feature>
<sequence>MWKLMGRTVLGGIGIGSFMYLLVVMLGVQTTAPTPRNIGSVWVMSALISLLSLIFNSDRWPFLALLAVHFAGTAGIVAVAIGYNHWSDLLTEWSYWLVFLLIYVAVWAIIYVDQALRVSRINKALADRRKNRA</sequence>
<name>A0A510TWL5_9LACO</name>
<dbReference type="RefSeq" id="WP_146993981.1">
    <property type="nucleotide sequence ID" value="NZ_BJTX01000007.1"/>
</dbReference>
<dbReference type="Proteomes" id="UP000326779">
    <property type="component" value="Chromosome"/>
</dbReference>
<dbReference type="EMBL" id="CP045143">
    <property type="protein sequence ID" value="QFR24763.1"/>
    <property type="molecule type" value="Genomic_DNA"/>
</dbReference>
<keyword evidence="1" id="KW-0472">Membrane</keyword>
<evidence type="ECO:0000256" key="1">
    <source>
        <dbReference type="SAM" id="Phobius"/>
    </source>
</evidence>
<evidence type="ECO:0000313" key="3">
    <source>
        <dbReference type="EMBL" id="QFR24763.1"/>
    </source>
</evidence>
<evidence type="ECO:0000313" key="5">
    <source>
        <dbReference type="Proteomes" id="UP001330016"/>
    </source>
</evidence>
<evidence type="ECO:0000313" key="4">
    <source>
        <dbReference type="Proteomes" id="UP000326779"/>
    </source>
</evidence>
<dbReference type="KEGG" id="lhb:D1010_16025"/>
<reference evidence="2 5" key="2">
    <citation type="submission" date="2023-02" db="EMBL/GenBank/DDBJ databases">
        <title>The predominant lactic acid bacteria and yeasts involved in the spontaneous fermentation of millet during the production of the traditional porridge Hausa koko in Ghana.</title>
        <authorList>
            <person name="Atter A."/>
            <person name="Diaz M."/>
        </authorList>
    </citation>
    <scope>NUCLEOTIDE SEQUENCE [LARGE SCALE GENOMIC DNA]</scope>
    <source>
        <strain evidence="2 5">FI11640</strain>
    </source>
</reference>
<reference evidence="3 4" key="1">
    <citation type="submission" date="2019-10" db="EMBL/GenBank/DDBJ databases">
        <title>The completed genome of Lactobacillus harbinensis M1.</title>
        <authorList>
            <person name="Zheng Y."/>
        </authorList>
    </citation>
    <scope>NUCLEOTIDE SEQUENCE [LARGE SCALE GENOMIC DNA]</scope>
    <source>
        <strain evidence="3 4">M1</strain>
    </source>
</reference>